<organism evidence="1 2">
    <name type="scientific">Methylomonas koyamae</name>
    <dbReference type="NCBI Taxonomy" id="702114"/>
    <lineage>
        <taxon>Bacteria</taxon>
        <taxon>Pseudomonadati</taxon>
        <taxon>Pseudomonadota</taxon>
        <taxon>Gammaproteobacteria</taxon>
        <taxon>Methylococcales</taxon>
        <taxon>Methylococcaceae</taxon>
        <taxon>Methylomonas</taxon>
    </lineage>
</organism>
<sequence>MSDNNLFENLNFDKFRELAKSDQLSRHEKVGFPDSYREGKEPLIFSDVCNKLLNLRQRGKTVLEIGPGCSQLPVLLEKLCADQDHRLLLADSQEMLDLLPDAPNTVKYPGCYPNLPALFTQYTGRIDVIICYSVIQYIFLEGNLWNFVDLSLSLLSEGGEILLGDIPNSTMRKRFFSSSAGIACHKAYVGKDETPTVTFNTLDPGAMDDSVVLAILARVRAQGFHGWVVPQAADLPMANRREDILIKRP</sequence>
<dbReference type="GO" id="GO:0008168">
    <property type="term" value="F:methyltransferase activity"/>
    <property type="evidence" value="ECO:0007669"/>
    <property type="project" value="UniProtKB-KW"/>
</dbReference>
<evidence type="ECO:0000313" key="1">
    <source>
        <dbReference type="EMBL" id="OAI11582.1"/>
    </source>
</evidence>
<keyword evidence="2" id="KW-1185">Reference proteome</keyword>
<accession>A0A177N118</accession>
<dbReference type="EMBL" id="LUUK01000230">
    <property type="protein sequence ID" value="OAI11582.1"/>
    <property type="molecule type" value="Genomic_DNA"/>
</dbReference>
<dbReference type="RefSeq" id="WP_064031728.1">
    <property type="nucleotide sequence ID" value="NZ_LUUK01000230.1"/>
</dbReference>
<dbReference type="InterPro" id="IPR029063">
    <property type="entry name" value="SAM-dependent_MTases_sf"/>
</dbReference>
<dbReference type="Proteomes" id="UP000077628">
    <property type="component" value="Unassembled WGS sequence"/>
</dbReference>
<dbReference type="SUPFAM" id="SSF53335">
    <property type="entry name" value="S-adenosyl-L-methionine-dependent methyltransferases"/>
    <property type="match status" value="1"/>
</dbReference>
<keyword evidence="1" id="KW-0489">Methyltransferase</keyword>
<keyword evidence="1" id="KW-0808">Transferase</keyword>
<dbReference type="STRING" id="702114.A1355_15915"/>
<dbReference type="OrthoDB" id="2085614at2"/>
<comment type="caution">
    <text evidence="1">The sequence shown here is derived from an EMBL/GenBank/DDBJ whole genome shotgun (WGS) entry which is preliminary data.</text>
</comment>
<dbReference type="Gene3D" id="3.40.50.150">
    <property type="entry name" value="Vaccinia Virus protein VP39"/>
    <property type="match status" value="1"/>
</dbReference>
<evidence type="ECO:0000313" key="2">
    <source>
        <dbReference type="Proteomes" id="UP000077628"/>
    </source>
</evidence>
<reference evidence="2" key="1">
    <citation type="submission" date="2016-03" db="EMBL/GenBank/DDBJ databases">
        <authorList>
            <person name="Heylen K."/>
            <person name="De Vos P."/>
            <person name="Vekeman B."/>
        </authorList>
    </citation>
    <scope>NUCLEOTIDE SEQUENCE [LARGE SCALE GENOMIC DNA]</scope>
    <source>
        <strain evidence="2">R-45383</strain>
    </source>
</reference>
<dbReference type="AlphaFoldDB" id="A0A177N118"/>
<gene>
    <name evidence="1" type="ORF">A1355_15915</name>
</gene>
<proteinExistence type="predicted"/>
<protein>
    <submittedName>
        <fullName evidence="1">Methyltransferase type 12</fullName>
    </submittedName>
</protein>
<name>A0A177N118_9GAMM</name>
<dbReference type="GO" id="GO:0032259">
    <property type="term" value="P:methylation"/>
    <property type="evidence" value="ECO:0007669"/>
    <property type="project" value="UniProtKB-KW"/>
</dbReference>